<accession>A0A6M3IK23</accession>
<reference evidence="1" key="1">
    <citation type="submission" date="2020-03" db="EMBL/GenBank/DDBJ databases">
        <title>The deep terrestrial virosphere.</title>
        <authorList>
            <person name="Holmfeldt K."/>
            <person name="Nilsson E."/>
            <person name="Simone D."/>
            <person name="Lopez-Fernandez M."/>
            <person name="Wu X."/>
            <person name="de Brujin I."/>
            <person name="Lundin D."/>
            <person name="Andersson A."/>
            <person name="Bertilsson S."/>
            <person name="Dopson M."/>
        </authorList>
    </citation>
    <scope>NUCLEOTIDE SEQUENCE</scope>
    <source>
        <strain evidence="1">MM415B01568</strain>
    </source>
</reference>
<evidence type="ECO:0000313" key="1">
    <source>
        <dbReference type="EMBL" id="QJA57743.1"/>
    </source>
</evidence>
<gene>
    <name evidence="1" type="ORF">MM415B01568_0002</name>
</gene>
<organism evidence="1">
    <name type="scientific">viral metagenome</name>
    <dbReference type="NCBI Taxonomy" id="1070528"/>
    <lineage>
        <taxon>unclassified sequences</taxon>
        <taxon>metagenomes</taxon>
        <taxon>organismal metagenomes</taxon>
    </lineage>
</organism>
<proteinExistence type="predicted"/>
<dbReference type="EMBL" id="MT141290">
    <property type="protein sequence ID" value="QJA57743.1"/>
    <property type="molecule type" value="Genomic_DNA"/>
</dbReference>
<protein>
    <submittedName>
        <fullName evidence="1">Uncharacterized protein</fullName>
    </submittedName>
</protein>
<sequence length="54" mass="6147">MMCETEITKCDKCGTEYPANLLCPLCIIAPKPIVNFMPFYFNDEDFEHGIDDGI</sequence>
<name>A0A6M3IK23_9ZZZZ</name>
<dbReference type="AlphaFoldDB" id="A0A6M3IK23"/>